<feature type="transmembrane region" description="Helical" evidence="10">
    <location>
        <begin position="271"/>
        <end position="288"/>
    </location>
</feature>
<evidence type="ECO:0000256" key="8">
    <source>
        <dbReference type="ARBA" id="ARBA00023136"/>
    </source>
</evidence>
<keyword evidence="3" id="KW-0813">Transport</keyword>
<dbReference type="InterPro" id="IPR013057">
    <property type="entry name" value="AA_transpt_TM"/>
</dbReference>
<evidence type="ECO:0000256" key="9">
    <source>
        <dbReference type="SAM" id="MobiDB-lite"/>
    </source>
</evidence>
<keyword evidence="7 10" id="KW-1133">Transmembrane helix</keyword>
<evidence type="ECO:0000313" key="13">
    <source>
        <dbReference type="Proteomes" id="UP000620104"/>
    </source>
</evidence>
<keyword evidence="13" id="KW-1185">Reference proteome</keyword>
<organism evidence="12 13">
    <name type="scientific">Naganishia liquefaciens</name>
    <dbReference type="NCBI Taxonomy" id="104408"/>
    <lineage>
        <taxon>Eukaryota</taxon>
        <taxon>Fungi</taxon>
        <taxon>Dikarya</taxon>
        <taxon>Basidiomycota</taxon>
        <taxon>Agaricomycotina</taxon>
        <taxon>Tremellomycetes</taxon>
        <taxon>Filobasidiales</taxon>
        <taxon>Filobasidiaceae</taxon>
        <taxon>Naganishia</taxon>
    </lineage>
</organism>
<evidence type="ECO:0000256" key="10">
    <source>
        <dbReference type="SAM" id="Phobius"/>
    </source>
</evidence>
<dbReference type="GO" id="GO:0015194">
    <property type="term" value="F:L-serine transmembrane transporter activity"/>
    <property type="evidence" value="ECO:0007669"/>
    <property type="project" value="TreeGrafter"/>
</dbReference>
<gene>
    <name evidence="12" type="ORF">NliqN6_4829</name>
</gene>
<dbReference type="Proteomes" id="UP000620104">
    <property type="component" value="Unassembled WGS sequence"/>
</dbReference>
<feature type="transmembrane region" description="Helical" evidence="10">
    <location>
        <begin position="126"/>
        <end position="146"/>
    </location>
</feature>
<evidence type="ECO:0000256" key="2">
    <source>
        <dbReference type="ARBA" id="ARBA00008066"/>
    </source>
</evidence>
<evidence type="ECO:0000256" key="1">
    <source>
        <dbReference type="ARBA" id="ARBA00004128"/>
    </source>
</evidence>
<dbReference type="OrthoDB" id="438545at2759"/>
<feature type="transmembrane region" description="Helical" evidence="10">
    <location>
        <begin position="231"/>
        <end position="251"/>
    </location>
</feature>
<feature type="transmembrane region" description="Helical" evidence="10">
    <location>
        <begin position="100"/>
        <end position="120"/>
    </location>
</feature>
<comment type="caution">
    <text evidence="12">The sequence shown here is derived from an EMBL/GenBank/DDBJ whole genome shotgun (WGS) entry which is preliminary data.</text>
</comment>
<feature type="region of interest" description="Disordered" evidence="9">
    <location>
        <begin position="1"/>
        <end position="97"/>
    </location>
</feature>
<evidence type="ECO:0000256" key="4">
    <source>
        <dbReference type="ARBA" id="ARBA00022554"/>
    </source>
</evidence>
<feature type="compositionally biased region" description="Basic and acidic residues" evidence="9">
    <location>
        <begin position="75"/>
        <end position="85"/>
    </location>
</feature>
<reference evidence="12" key="1">
    <citation type="submission" date="2020-07" db="EMBL/GenBank/DDBJ databases">
        <title>Draft Genome Sequence of a Deep-Sea Yeast, Naganishia (Cryptococcus) liquefaciens strain N6.</title>
        <authorList>
            <person name="Han Y.W."/>
            <person name="Kajitani R."/>
            <person name="Morimoto H."/>
            <person name="Parhat M."/>
            <person name="Tsubouchi H."/>
            <person name="Bakenova O."/>
            <person name="Ogata M."/>
            <person name="Argunhan B."/>
            <person name="Aoki R."/>
            <person name="Kajiwara S."/>
            <person name="Itoh T."/>
            <person name="Iwasaki H."/>
        </authorList>
    </citation>
    <scope>NUCLEOTIDE SEQUENCE</scope>
    <source>
        <strain evidence="12">N6</strain>
    </source>
</reference>
<proteinExistence type="inferred from homology"/>
<keyword evidence="4" id="KW-0926">Vacuole</keyword>
<feature type="transmembrane region" description="Helical" evidence="10">
    <location>
        <begin position="338"/>
        <end position="359"/>
    </location>
</feature>
<keyword evidence="6" id="KW-0029">Amino-acid transport</keyword>
<dbReference type="GO" id="GO:0005302">
    <property type="term" value="F:L-tyrosine transmembrane transporter activity"/>
    <property type="evidence" value="ECO:0007669"/>
    <property type="project" value="TreeGrafter"/>
</dbReference>
<feature type="compositionally biased region" description="Polar residues" evidence="9">
    <location>
        <begin position="9"/>
        <end position="20"/>
    </location>
</feature>
<dbReference type="AlphaFoldDB" id="A0A8H3TWI6"/>
<feature type="region of interest" description="Disordered" evidence="9">
    <location>
        <begin position="453"/>
        <end position="476"/>
    </location>
</feature>
<evidence type="ECO:0000256" key="7">
    <source>
        <dbReference type="ARBA" id="ARBA00022989"/>
    </source>
</evidence>
<comment type="subcellular location">
    <subcellularLocation>
        <location evidence="1">Vacuole membrane</location>
        <topology evidence="1">Multi-pass membrane protein</topology>
    </subcellularLocation>
</comment>
<feature type="compositionally biased region" description="Basic and acidic residues" evidence="9">
    <location>
        <begin position="165"/>
        <end position="175"/>
    </location>
</feature>
<dbReference type="GO" id="GO:0005290">
    <property type="term" value="F:L-histidine transmembrane transporter activity"/>
    <property type="evidence" value="ECO:0007669"/>
    <property type="project" value="TreeGrafter"/>
</dbReference>
<dbReference type="GO" id="GO:0061459">
    <property type="term" value="F:L-arginine transmembrane transporter activity"/>
    <property type="evidence" value="ECO:0007669"/>
    <property type="project" value="TreeGrafter"/>
</dbReference>
<dbReference type="EMBL" id="BLZA01000030">
    <property type="protein sequence ID" value="GHJ88427.1"/>
    <property type="molecule type" value="Genomic_DNA"/>
</dbReference>
<evidence type="ECO:0000259" key="11">
    <source>
        <dbReference type="Pfam" id="PF01490"/>
    </source>
</evidence>
<feature type="compositionally biased region" description="Acidic residues" evidence="9">
    <location>
        <begin position="462"/>
        <end position="473"/>
    </location>
</feature>
<evidence type="ECO:0000313" key="12">
    <source>
        <dbReference type="EMBL" id="GHJ88427.1"/>
    </source>
</evidence>
<dbReference type="Pfam" id="PF01490">
    <property type="entry name" value="Aa_trans"/>
    <property type="match status" value="2"/>
</dbReference>
<accession>A0A8H3TWI6</accession>
<evidence type="ECO:0000256" key="6">
    <source>
        <dbReference type="ARBA" id="ARBA00022970"/>
    </source>
</evidence>
<feature type="transmembrane region" description="Helical" evidence="10">
    <location>
        <begin position="300"/>
        <end position="318"/>
    </location>
</feature>
<feature type="transmembrane region" description="Helical" evidence="10">
    <location>
        <begin position="551"/>
        <end position="573"/>
    </location>
</feature>
<keyword evidence="8 10" id="KW-0472">Membrane</keyword>
<keyword evidence="5 10" id="KW-0812">Transmembrane</keyword>
<feature type="transmembrane region" description="Helical" evidence="10">
    <location>
        <begin position="371"/>
        <end position="396"/>
    </location>
</feature>
<dbReference type="GO" id="GO:0000329">
    <property type="term" value="C:fungal-type vacuole membrane"/>
    <property type="evidence" value="ECO:0007669"/>
    <property type="project" value="TreeGrafter"/>
</dbReference>
<dbReference type="PANTHER" id="PTHR22950:SF678">
    <property type="entry name" value="VACUOLAR AMINO ACID TRANSPORTER 5-RELATED"/>
    <property type="match status" value="1"/>
</dbReference>
<comment type="similarity">
    <text evidence="2">Belongs to the amino acid/polyamine transporter 2 family.</text>
</comment>
<feature type="transmembrane region" description="Helical" evidence="10">
    <location>
        <begin position="408"/>
        <end position="428"/>
    </location>
</feature>
<dbReference type="GO" id="GO:0015189">
    <property type="term" value="F:L-lysine transmembrane transporter activity"/>
    <property type="evidence" value="ECO:0007669"/>
    <property type="project" value="TreeGrafter"/>
</dbReference>
<dbReference type="GO" id="GO:0005313">
    <property type="term" value="F:L-glutamate transmembrane transporter activity"/>
    <property type="evidence" value="ECO:0007669"/>
    <property type="project" value="TreeGrafter"/>
</dbReference>
<sequence length="583" mass="63018">MPPKAASYGTLTPSASSSSRPAGKANGGMAASSSSSSLLNRHGEDQTLVDSSASHTDSTEDDDLDRSGSLYDGPVQRDHDDDREPWQITRRQGKASVTSGVSNLANTIIGSGALAFPSAFASMGLIPGIFSCAFSGMTSAFGLYLLSRCARQVGRPAHYKSITVEGKDPHSKDFEESASLPPSTEDLEHVANPGHDDHLNKQEASFNSVALLTFGQGWATRCFDAAIAIKCFGVSISYLIIVKTLMPQIIISFSHHLPHETISPDSMWLDGRLWLLLSMAIVGPISFLKRLDSLRFTSQIALASVAYLVVIVVGWWAMGIPTGREKGPIELARFDRSTLGVFPVQVFAYTCAQNLFPVFNELEKNTQRRMNKVIVTSIGSAIATYEVLGITGYLTFGRGVSSNVISMYPYTSLAISIAQLGIVLLVALSYPLQCHPCRACLHHLTTGWSTSTHQALPTNEGELSDSENDDDDEAPRKPVATWVNSAEMSRTKFIGLTSGIIVCGMIIAMIIDELETVLAFVGSTGSTIISFILPGLFYFSLFRSQSSRMKYGALALAVYGMCVMVFCLSFNVYKLATHKAISH</sequence>
<feature type="transmembrane region" description="Helical" evidence="10">
    <location>
        <begin position="517"/>
        <end position="539"/>
    </location>
</feature>
<feature type="region of interest" description="Disordered" evidence="9">
    <location>
        <begin position="164"/>
        <end position="185"/>
    </location>
</feature>
<evidence type="ECO:0000256" key="3">
    <source>
        <dbReference type="ARBA" id="ARBA00022448"/>
    </source>
</evidence>
<feature type="transmembrane region" description="Helical" evidence="10">
    <location>
        <begin position="493"/>
        <end position="511"/>
    </location>
</feature>
<dbReference type="PANTHER" id="PTHR22950">
    <property type="entry name" value="AMINO ACID TRANSPORTER"/>
    <property type="match status" value="1"/>
</dbReference>
<evidence type="ECO:0000256" key="5">
    <source>
        <dbReference type="ARBA" id="ARBA00022692"/>
    </source>
</evidence>
<feature type="domain" description="Amino acid transporter transmembrane" evidence="11">
    <location>
        <begin position="200"/>
        <end position="572"/>
    </location>
</feature>
<protein>
    <recommendedName>
        <fullName evidence="11">Amino acid transporter transmembrane domain-containing protein</fullName>
    </recommendedName>
</protein>
<feature type="domain" description="Amino acid transporter transmembrane" evidence="11">
    <location>
        <begin position="94"/>
        <end position="161"/>
    </location>
</feature>
<name>A0A8H3TWI6_9TREE</name>